<protein>
    <submittedName>
        <fullName evidence="1">Uncharacterized protein</fullName>
    </submittedName>
</protein>
<organism evidence="1 2">
    <name type="scientific">Flavobacterium chungbukense</name>
    <dbReference type="NCBI Taxonomy" id="877464"/>
    <lineage>
        <taxon>Bacteria</taxon>
        <taxon>Pseudomonadati</taxon>
        <taxon>Bacteroidota</taxon>
        <taxon>Flavobacteriia</taxon>
        <taxon>Flavobacteriales</taxon>
        <taxon>Flavobacteriaceae</taxon>
        <taxon>Flavobacterium</taxon>
    </lineage>
</organism>
<gene>
    <name evidence="1" type="ORF">GCM10022250_21050</name>
</gene>
<dbReference type="EMBL" id="BAABAO010000006">
    <property type="protein sequence ID" value="GAA4130308.1"/>
    <property type="molecule type" value="Genomic_DNA"/>
</dbReference>
<comment type="caution">
    <text evidence="1">The sequence shown here is derived from an EMBL/GenBank/DDBJ whole genome shotgun (WGS) entry which is preliminary data.</text>
</comment>
<proteinExistence type="predicted"/>
<reference evidence="2" key="1">
    <citation type="journal article" date="2019" name="Int. J. Syst. Evol. Microbiol.">
        <title>The Global Catalogue of Microorganisms (GCM) 10K type strain sequencing project: providing services to taxonomists for standard genome sequencing and annotation.</title>
        <authorList>
            <consortium name="The Broad Institute Genomics Platform"/>
            <consortium name="The Broad Institute Genome Sequencing Center for Infectious Disease"/>
            <person name="Wu L."/>
            <person name="Ma J."/>
        </authorList>
    </citation>
    <scope>NUCLEOTIDE SEQUENCE [LARGE SCALE GENOMIC DNA]</scope>
    <source>
        <strain evidence="2">JCM 17386</strain>
    </source>
</reference>
<dbReference type="Proteomes" id="UP001501333">
    <property type="component" value="Unassembled WGS sequence"/>
</dbReference>
<accession>A0ABP7Y4H7</accession>
<name>A0ABP7Y4H7_9FLAO</name>
<evidence type="ECO:0000313" key="2">
    <source>
        <dbReference type="Proteomes" id="UP001501333"/>
    </source>
</evidence>
<evidence type="ECO:0000313" key="1">
    <source>
        <dbReference type="EMBL" id="GAA4130308.1"/>
    </source>
</evidence>
<keyword evidence="2" id="KW-1185">Reference proteome</keyword>
<sequence length="74" mass="8132">MKIKIPTMIDKKTARQTSAARCRGNLNLVFKKVKIGNSNTANKNASKTGVKISFPVQNINAKQIKVTRIKASFA</sequence>